<proteinExistence type="predicted"/>
<keyword evidence="1" id="KW-0175">Coiled coil</keyword>
<feature type="region of interest" description="Disordered" evidence="2">
    <location>
        <begin position="580"/>
        <end position="599"/>
    </location>
</feature>
<evidence type="ECO:0000256" key="1">
    <source>
        <dbReference type="SAM" id="Coils"/>
    </source>
</evidence>
<gene>
    <name evidence="4" type="ORF">HINF_LOCUS37981</name>
    <name evidence="3" type="ORF">HINF_LOCUS62472</name>
</gene>
<accession>A0AA86RE93</accession>
<reference evidence="4 5" key="2">
    <citation type="submission" date="2024-07" db="EMBL/GenBank/DDBJ databases">
        <authorList>
            <person name="Akdeniz Z."/>
        </authorList>
    </citation>
    <scope>NUCLEOTIDE SEQUENCE [LARGE SCALE GENOMIC DNA]</scope>
</reference>
<dbReference type="Proteomes" id="UP001642409">
    <property type="component" value="Unassembled WGS sequence"/>
</dbReference>
<feature type="coiled-coil region" evidence="1">
    <location>
        <begin position="16"/>
        <end position="61"/>
    </location>
</feature>
<feature type="compositionally biased region" description="Polar residues" evidence="2">
    <location>
        <begin position="435"/>
        <end position="447"/>
    </location>
</feature>
<evidence type="ECO:0000256" key="2">
    <source>
        <dbReference type="SAM" id="MobiDB-lite"/>
    </source>
</evidence>
<reference evidence="3" key="1">
    <citation type="submission" date="2023-06" db="EMBL/GenBank/DDBJ databases">
        <authorList>
            <person name="Kurt Z."/>
        </authorList>
    </citation>
    <scope>NUCLEOTIDE SEQUENCE</scope>
</reference>
<protein>
    <submittedName>
        <fullName evidence="4">Hypothetical_protein</fullName>
    </submittedName>
</protein>
<keyword evidence="5" id="KW-1185">Reference proteome</keyword>
<dbReference type="EMBL" id="CAXDID020000143">
    <property type="protein sequence ID" value="CAL6039701.1"/>
    <property type="molecule type" value="Genomic_DNA"/>
</dbReference>
<organism evidence="3">
    <name type="scientific">Hexamita inflata</name>
    <dbReference type="NCBI Taxonomy" id="28002"/>
    <lineage>
        <taxon>Eukaryota</taxon>
        <taxon>Metamonada</taxon>
        <taxon>Diplomonadida</taxon>
        <taxon>Hexamitidae</taxon>
        <taxon>Hexamitinae</taxon>
        <taxon>Hexamita</taxon>
    </lineage>
</organism>
<feature type="region of interest" description="Disordered" evidence="2">
    <location>
        <begin position="428"/>
        <end position="447"/>
    </location>
</feature>
<evidence type="ECO:0000313" key="5">
    <source>
        <dbReference type="Proteomes" id="UP001642409"/>
    </source>
</evidence>
<dbReference type="AlphaFoldDB" id="A0AA86RE93"/>
<sequence length="736" mass="87120">MEQYFNLQLQLIQFQLANEKQQNILLQEQLSNEKALNQELINELENNQQQFVNHIHNIEEHYSLQQQQSEKEKRNLIQEIQSQTKINEILTHQENSLEQEIVYLIKNQGLSIFVAELYQAVSYTLNAVDNIDFSVDKNYLEKNLFATVQQLEDSQIITEAFWLDLTNKLQIELHLAKLLYQRAQYFSEKYCNLYSSDTLLKMGKLYFEYQQAIQTLNNQTQSISNSRQIDIKQEEVPQKSNKQENDLLLSQLENTYIIDIEESEVKQQHGPKRTHQDVVSQFFQSAKNILGRVFRVEVSALSNNNLITIIHQLKYNKKQQFLNNILQMNKQHFDSKQMVQKFINSLFKYDNKYETDSSQLKQSTVVSQNYVDALSQQQKEQVETKYQQDSENQCKQISKEPIQNNEELPVSQSEQLSSQQYNIVQQMNEQHDIKSQQSSFDDQRPLSQPTPEIISKIFYEAAKNVLSRHFNIQSENMNQSEISNQIDQLNQDQHEIFWEKIVQISNCFESVDAAYIYFTTTFKPTQQNSIDILVQPDEQEQLNNLNISLDQVSEPENEGKQQNITNQSITINELEIKSYEQETENKQKQDNKQKNSETQKFDQFTVAAKQILNQMYSEQNFLNMSPKELCEFMNSKKPLQKGFWQDMEYLCHQKSRTLQQYYSRTYSKVLYSENLNQNDKNLIKQLTKQILEIKNGQKLSSLEIARQMLDLHFSKRNLFIFEIEMIVRYELQKLKK</sequence>
<name>A0AA86RE93_9EUKA</name>
<evidence type="ECO:0000313" key="4">
    <source>
        <dbReference type="EMBL" id="CAL6039701.1"/>
    </source>
</evidence>
<dbReference type="EMBL" id="CATOUU010001155">
    <property type="protein sequence ID" value="CAI9974827.1"/>
    <property type="molecule type" value="Genomic_DNA"/>
</dbReference>
<evidence type="ECO:0000313" key="3">
    <source>
        <dbReference type="EMBL" id="CAI9974827.1"/>
    </source>
</evidence>
<comment type="caution">
    <text evidence="3">The sequence shown here is derived from an EMBL/GenBank/DDBJ whole genome shotgun (WGS) entry which is preliminary data.</text>
</comment>